<protein>
    <submittedName>
        <fullName evidence="2">Uncharacterized protein</fullName>
    </submittedName>
</protein>
<dbReference type="AlphaFoldDB" id="A0A177DQ20"/>
<name>A0A177DQ20_ALTAL</name>
<accession>A0A177DQ20</accession>
<gene>
    <name evidence="2" type="ORF">CC77DRAFT_752337</name>
</gene>
<proteinExistence type="predicted"/>
<evidence type="ECO:0000313" key="2">
    <source>
        <dbReference type="EMBL" id="OAG21865.1"/>
    </source>
</evidence>
<dbReference type="Proteomes" id="UP000077248">
    <property type="component" value="Unassembled WGS sequence"/>
</dbReference>
<reference evidence="2 3" key="1">
    <citation type="submission" date="2016-05" db="EMBL/GenBank/DDBJ databases">
        <title>Comparative analysis of secretome profiles of manganese(II)-oxidizing ascomycete fungi.</title>
        <authorList>
            <consortium name="DOE Joint Genome Institute"/>
            <person name="Zeiner C.A."/>
            <person name="Purvine S.O."/>
            <person name="Zink E.M."/>
            <person name="Wu S."/>
            <person name="Pasa-Tolic L."/>
            <person name="Chaput D.L."/>
            <person name="Haridas S."/>
            <person name="Grigoriev I.V."/>
            <person name="Santelli C.M."/>
            <person name="Hansel C.M."/>
        </authorList>
    </citation>
    <scope>NUCLEOTIDE SEQUENCE [LARGE SCALE GENOMIC DNA]</scope>
    <source>
        <strain evidence="2 3">SRC1lrK2f</strain>
    </source>
</reference>
<evidence type="ECO:0000256" key="1">
    <source>
        <dbReference type="SAM" id="MobiDB-lite"/>
    </source>
</evidence>
<dbReference type="RefSeq" id="XP_018387286.1">
    <property type="nucleotide sequence ID" value="XM_018533092.1"/>
</dbReference>
<organism evidence="2 3">
    <name type="scientific">Alternaria alternata</name>
    <name type="common">Alternaria rot fungus</name>
    <name type="synonym">Torula alternata</name>
    <dbReference type="NCBI Taxonomy" id="5599"/>
    <lineage>
        <taxon>Eukaryota</taxon>
        <taxon>Fungi</taxon>
        <taxon>Dikarya</taxon>
        <taxon>Ascomycota</taxon>
        <taxon>Pezizomycotina</taxon>
        <taxon>Dothideomycetes</taxon>
        <taxon>Pleosporomycetidae</taxon>
        <taxon>Pleosporales</taxon>
        <taxon>Pleosporineae</taxon>
        <taxon>Pleosporaceae</taxon>
        <taxon>Alternaria</taxon>
        <taxon>Alternaria sect. Alternaria</taxon>
        <taxon>Alternaria alternata complex</taxon>
    </lineage>
</organism>
<sequence>MPSYRVYDNGQLTAEYTTHVGGRITATYYIKITSHDEIARARGDIQDNPNTTVYLWRMDSTTNENVIWRQVPKTEGALTQDEYDIAMDEIDRQTREQKASTPESYTPPTTQYNTFQEMGIPTYNTQGVLIAQPAEVSNAQLIGEDNMHETQRWRPDQTFDKRRGYSYK</sequence>
<keyword evidence="3" id="KW-1185">Reference proteome</keyword>
<evidence type="ECO:0000313" key="3">
    <source>
        <dbReference type="Proteomes" id="UP000077248"/>
    </source>
</evidence>
<dbReference type="GeneID" id="29118686"/>
<feature type="region of interest" description="Disordered" evidence="1">
    <location>
        <begin position="146"/>
        <end position="168"/>
    </location>
</feature>
<dbReference type="KEGG" id="aalt:CC77DRAFT_752337"/>
<dbReference type="EMBL" id="KV441475">
    <property type="protein sequence ID" value="OAG21865.1"/>
    <property type="molecule type" value="Genomic_DNA"/>
</dbReference>
<dbReference type="VEuPathDB" id="FungiDB:CC77DRAFT_752337"/>